<dbReference type="PROSITE" id="PS50053">
    <property type="entry name" value="UBIQUITIN_2"/>
    <property type="match status" value="1"/>
</dbReference>
<dbReference type="Gene3D" id="1.20.58.120">
    <property type="entry name" value="BAG domain"/>
    <property type="match status" value="1"/>
</dbReference>
<dbReference type="InterPro" id="IPR000626">
    <property type="entry name" value="Ubiquitin-like_dom"/>
</dbReference>
<evidence type="ECO:0000313" key="2">
    <source>
        <dbReference type="Proteomes" id="UP000095287"/>
    </source>
</evidence>
<dbReference type="InterPro" id="IPR029071">
    <property type="entry name" value="Ubiquitin-like_domsf"/>
</dbReference>
<organism evidence="2 3">
    <name type="scientific">Steinernema glaseri</name>
    <dbReference type="NCBI Taxonomy" id="37863"/>
    <lineage>
        <taxon>Eukaryota</taxon>
        <taxon>Metazoa</taxon>
        <taxon>Ecdysozoa</taxon>
        <taxon>Nematoda</taxon>
        <taxon>Chromadorea</taxon>
        <taxon>Rhabditida</taxon>
        <taxon>Tylenchina</taxon>
        <taxon>Panagrolaimomorpha</taxon>
        <taxon>Strongyloidoidea</taxon>
        <taxon>Steinernematidae</taxon>
        <taxon>Steinernema</taxon>
    </lineage>
</organism>
<dbReference type="AlphaFoldDB" id="A0A1I8APG5"/>
<sequence length="226" mass="25942">MAITISCSCASKRFDIAVNVEPKATTQDDQEEGESPGLKEPSTISELLDVIAKESSCFRKGMRIIWRGKTFTEKDEDRLLSDIGFKDKDKIMALGKKAQGDINGEGFKRLVHYEKTHLQKMQSEYDAIDKDMVELEKMMLDNDKMLAMCKKMITRLKRFSEDGLKHMENVDALEIYGDDITEERKQVNREKRKSIINGLQTLLNLSDKFVGRVEAVILRIQKPELF</sequence>
<dbReference type="SUPFAM" id="SSF54236">
    <property type="entry name" value="Ubiquitin-like"/>
    <property type="match status" value="1"/>
</dbReference>
<accession>A0A1I8APG5</accession>
<feature type="domain" description="Ubiquitin-like" evidence="1">
    <location>
        <begin position="18"/>
        <end position="100"/>
    </location>
</feature>
<reference evidence="3" key="1">
    <citation type="submission" date="2016-11" db="UniProtKB">
        <authorList>
            <consortium name="WormBaseParasite"/>
        </authorList>
    </citation>
    <scope>IDENTIFICATION</scope>
</reference>
<dbReference type="Proteomes" id="UP000095287">
    <property type="component" value="Unplaced"/>
</dbReference>
<dbReference type="SUPFAM" id="SSF63491">
    <property type="entry name" value="BAG domain"/>
    <property type="match status" value="1"/>
</dbReference>
<dbReference type="GO" id="GO:0051087">
    <property type="term" value="F:protein-folding chaperone binding"/>
    <property type="evidence" value="ECO:0007669"/>
    <property type="project" value="InterPro"/>
</dbReference>
<dbReference type="InterPro" id="IPR036533">
    <property type="entry name" value="BAG_dom_sf"/>
</dbReference>
<evidence type="ECO:0000259" key="1">
    <source>
        <dbReference type="PROSITE" id="PS50053"/>
    </source>
</evidence>
<dbReference type="WBParaSite" id="L893_g7871.t1">
    <property type="protein sequence ID" value="L893_g7871.t1"/>
    <property type="gene ID" value="L893_g7871"/>
</dbReference>
<keyword evidence="2" id="KW-1185">Reference proteome</keyword>
<evidence type="ECO:0000313" key="3">
    <source>
        <dbReference type="WBParaSite" id="L893_g7871.t1"/>
    </source>
</evidence>
<protein>
    <submittedName>
        <fullName evidence="3">Ubiquitin-like domain-containing protein</fullName>
    </submittedName>
</protein>
<proteinExistence type="predicted"/>
<name>A0A1I8APG5_9BILA</name>